<feature type="domain" description="Stress-response A/B barrel" evidence="1">
    <location>
        <begin position="4"/>
        <end position="101"/>
    </location>
</feature>
<dbReference type="PROSITE" id="PS51502">
    <property type="entry name" value="S_R_A_B_BARREL"/>
    <property type="match status" value="1"/>
</dbReference>
<dbReference type="AlphaFoldDB" id="A0A8J6BS90"/>
<reference evidence="2" key="1">
    <citation type="journal article" date="2021" name="bioRxiv">
        <title>Whole Genome Assembly and Annotation of Northern Wild Rice, Zizania palustris L., Supports a Whole Genome Duplication in the Zizania Genus.</title>
        <authorList>
            <person name="Haas M."/>
            <person name="Kono T."/>
            <person name="Macchietto M."/>
            <person name="Millas R."/>
            <person name="McGilp L."/>
            <person name="Shao M."/>
            <person name="Duquette J."/>
            <person name="Hirsch C.N."/>
            <person name="Kimball J."/>
        </authorList>
    </citation>
    <scope>NUCLEOTIDE SEQUENCE</scope>
    <source>
        <tissue evidence="2">Fresh leaf tissue</tissue>
    </source>
</reference>
<dbReference type="InterPro" id="IPR013097">
    <property type="entry name" value="Dabb"/>
</dbReference>
<gene>
    <name evidence="2" type="ORF">GUJ93_ZPchr0011g28403</name>
</gene>
<dbReference type="PANTHER" id="PTHR33178">
    <property type="match status" value="1"/>
</dbReference>
<evidence type="ECO:0000313" key="2">
    <source>
        <dbReference type="EMBL" id="KAG8089068.1"/>
    </source>
</evidence>
<comment type="caution">
    <text evidence="2">The sequence shown here is derived from an EMBL/GenBank/DDBJ whole genome shotgun (WGS) entry which is preliminary data.</text>
</comment>
<dbReference type="InterPro" id="IPR044662">
    <property type="entry name" value="HS1/DABB1-like"/>
</dbReference>
<dbReference type="Pfam" id="PF07876">
    <property type="entry name" value="Dabb"/>
    <property type="match status" value="1"/>
</dbReference>
<organism evidence="2 3">
    <name type="scientific">Zizania palustris</name>
    <name type="common">Northern wild rice</name>
    <dbReference type="NCBI Taxonomy" id="103762"/>
    <lineage>
        <taxon>Eukaryota</taxon>
        <taxon>Viridiplantae</taxon>
        <taxon>Streptophyta</taxon>
        <taxon>Embryophyta</taxon>
        <taxon>Tracheophyta</taxon>
        <taxon>Spermatophyta</taxon>
        <taxon>Magnoliopsida</taxon>
        <taxon>Liliopsida</taxon>
        <taxon>Poales</taxon>
        <taxon>Poaceae</taxon>
        <taxon>BOP clade</taxon>
        <taxon>Oryzoideae</taxon>
        <taxon>Oryzeae</taxon>
        <taxon>Zizaniinae</taxon>
        <taxon>Zizania</taxon>
    </lineage>
</organism>
<dbReference type="OrthoDB" id="1601230at2759"/>
<dbReference type="PANTHER" id="PTHR33178:SF4">
    <property type="entry name" value="EXPRESSED PROTEIN"/>
    <property type="match status" value="1"/>
</dbReference>
<evidence type="ECO:0000259" key="1">
    <source>
        <dbReference type="PROSITE" id="PS51502"/>
    </source>
</evidence>
<name>A0A8J6BS90_ZIZPA</name>
<keyword evidence="3" id="KW-1185">Reference proteome</keyword>
<sequence>MGEVKHLCLVKFKEDAVVDDILQGMTKLVSDMDMVKSFEWGKDVSNQDMLTQGFTHVFSVSFASSEDLTSYVSHARHLEFASTFMAAIDKNLSGRRLSVLSWCSLLLAVMKLYPVHSVQRFAPTKVGGHPLYSTEKEPVLHRQKCATVKIGDLLNWNGLKVNANRFQTVSDQLKGFR</sequence>
<evidence type="ECO:0000313" key="3">
    <source>
        <dbReference type="Proteomes" id="UP000729402"/>
    </source>
</evidence>
<reference evidence="2" key="2">
    <citation type="submission" date="2021-02" db="EMBL/GenBank/DDBJ databases">
        <authorList>
            <person name="Kimball J.A."/>
            <person name="Haas M.W."/>
            <person name="Macchietto M."/>
            <person name="Kono T."/>
            <person name="Duquette J."/>
            <person name="Shao M."/>
        </authorList>
    </citation>
    <scope>NUCLEOTIDE SEQUENCE</scope>
    <source>
        <tissue evidence="2">Fresh leaf tissue</tissue>
    </source>
</reference>
<proteinExistence type="predicted"/>
<protein>
    <recommendedName>
        <fullName evidence="1">Stress-response A/B barrel domain-containing protein</fullName>
    </recommendedName>
</protein>
<dbReference type="EMBL" id="JAAALK010000081">
    <property type="protein sequence ID" value="KAG8089068.1"/>
    <property type="molecule type" value="Genomic_DNA"/>
</dbReference>
<accession>A0A8J6BS90</accession>
<dbReference type="SMART" id="SM00886">
    <property type="entry name" value="Dabb"/>
    <property type="match status" value="1"/>
</dbReference>
<dbReference type="Proteomes" id="UP000729402">
    <property type="component" value="Unassembled WGS sequence"/>
</dbReference>